<dbReference type="EMBL" id="MFQZ01000002">
    <property type="protein sequence ID" value="OGH88429.1"/>
    <property type="molecule type" value="Genomic_DNA"/>
</dbReference>
<keyword evidence="2" id="KW-0812">Transmembrane</keyword>
<dbReference type="Pfam" id="PF13623">
    <property type="entry name" value="SurA_N_2"/>
    <property type="match status" value="1"/>
</dbReference>
<dbReference type="Pfam" id="PF13616">
    <property type="entry name" value="Rotamase_3"/>
    <property type="match status" value="1"/>
</dbReference>
<evidence type="ECO:0000313" key="4">
    <source>
        <dbReference type="EMBL" id="OGH88429.1"/>
    </source>
</evidence>
<dbReference type="STRING" id="1798704.A3J93_04160"/>
<evidence type="ECO:0000256" key="1">
    <source>
        <dbReference type="PROSITE-ProRule" id="PRU00278"/>
    </source>
</evidence>
<dbReference type="GO" id="GO:0003755">
    <property type="term" value="F:peptidyl-prolyl cis-trans isomerase activity"/>
    <property type="evidence" value="ECO:0007669"/>
    <property type="project" value="UniProtKB-KW"/>
</dbReference>
<feature type="domain" description="PpiC" evidence="3">
    <location>
        <begin position="179"/>
        <end position="270"/>
    </location>
</feature>
<dbReference type="InterPro" id="IPR046357">
    <property type="entry name" value="PPIase_dom_sf"/>
</dbReference>
<dbReference type="InterPro" id="IPR027304">
    <property type="entry name" value="Trigger_fact/SurA_dom_sf"/>
</dbReference>
<dbReference type="InterPro" id="IPR050245">
    <property type="entry name" value="PrsA_foldase"/>
</dbReference>
<feature type="transmembrane region" description="Helical" evidence="2">
    <location>
        <begin position="15"/>
        <end position="37"/>
    </location>
</feature>
<accession>A0A1F6NWY0</accession>
<keyword evidence="2" id="KW-0472">Membrane</keyword>
<keyword evidence="1" id="KW-0413">Isomerase</keyword>
<protein>
    <recommendedName>
        <fullName evidence="3">PpiC domain-containing protein</fullName>
    </recommendedName>
</protein>
<organism evidence="4 5">
    <name type="scientific">Candidatus Magasanikbacteria bacterium RIFOXYC2_FULL_42_28</name>
    <dbReference type="NCBI Taxonomy" id="1798704"/>
    <lineage>
        <taxon>Bacteria</taxon>
        <taxon>Candidatus Magasanikiibacteriota</taxon>
    </lineage>
</organism>
<keyword evidence="1" id="KW-0697">Rotamase</keyword>
<dbReference type="PANTHER" id="PTHR47245:SF2">
    <property type="entry name" value="PEPTIDYL-PROLYL CIS-TRANS ISOMERASE HP_0175-RELATED"/>
    <property type="match status" value="1"/>
</dbReference>
<name>A0A1F6NWY0_9BACT</name>
<keyword evidence="2" id="KW-1133">Transmembrane helix</keyword>
<dbReference type="SUPFAM" id="SSF54534">
    <property type="entry name" value="FKBP-like"/>
    <property type="match status" value="1"/>
</dbReference>
<dbReference type="PANTHER" id="PTHR47245">
    <property type="entry name" value="PEPTIDYLPROLYL ISOMERASE"/>
    <property type="match status" value="1"/>
</dbReference>
<dbReference type="Gene3D" id="3.10.50.40">
    <property type="match status" value="1"/>
</dbReference>
<gene>
    <name evidence="4" type="ORF">A3J93_04160</name>
</gene>
<evidence type="ECO:0000256" key="2">
    <source>
        <dbReference type="SAM" id="Phobius"/>
    </source>
</evidence>
<evidence type="ECO:0000259" key="3">
    <source>
        <dbReference type="PROSITE" id="PS50198"/>
    </source>
</evidence>
<sequence length="330" mass="36212">MTENNTSLEGKNLRLFGYGALTLVGVVLLVVVFTAVFRVYAKAATDPFTVGVAKILRLPAGKVNGTPILYADYADDMKAIQTLREFDKTNNGPTASLTEENLSDQVLWRAVNNILIDDAAKAYGVKVEATDVDALKTELLQQFANTAELDKALLERYGWTLADYEKKVINGYVLQQKLTDKIGTDQKLLTDTRALAEKVLGEIKAGADFAEMAKQYGQDGTAATGGDLGFFKAGEMVPEFEIAAFATATGTVVDSLVETQFGYHVIKVIDKKTEEVVNPDTKKKEKVESVQASHILFRLPSIDTYLNDASKQANINLYLRIHDPFADLKK</sequence>
<dbReference type="Gene3D" id="1.10.4030.10">
    <property type="entry name" value="Porin chaperone SurA, peptide-binding domain"/>
    <property type="match status" value="1"/>
</dbReference>
<dbReference type="Proteomes" id="UP000177907">
    <property type="component" value="Unassembled WGS sequence"/>
</dbReference>
<dbReference type="PROSITE" id="PS50198">
    <property type="entry name" value="PPIC_PPIASE_2"/>
    <property type="match status" value="1"/>
</dbReference>
<evidence type="ECO:0000313" key="5">
    <source>
        <dbReference type="Proteomes" id="UP000177907"/>
    </source>
</evidence>
<comment type="caution">
    <text evidence="4">The sequence shown here is derived from an EMBL/GenBank/DDBJ whole genome shotgun (WGS) entry which is preliminary data.</text>
</comment>
<reference evidence="4 5" key="1">
    <citation type="journal article" date="2016" name="Nat. Commun.">
        <title>Thousands of microbial genomes shed light on interconnected biogeochemical processes in an aquifer system.</title>
        <authorList>
            <person name="Anantharaman K."/>
            <person name="Brown C.T."/>
            <person name="Hug L.A."/>
            <person name="Sharon I."/>
            <person name="Castelle C.J."/>
            <person name="Probst A.J."/>
            <person name="Thomas B.C."/>
            <person name="Singh A."/>
            <person name="Wilkins M.J."/>
            <person name="Karaoz U."/>
            <person name="Brodie E.L."/>
            <person name="Williams K.H."/>
            <person name="Hubbard S.S."/>
            <person name="Banfield J.F."/>
        </authorList>
    </citation>
    <scope>NUCLEOTIDE SEQUENCE [LARGE SCALE GENOMIC DNA]</scope>
</reference>
<proteinExistence type="predicted"/>
<dbReference type="SUPFAM" id="SSF109998">
    <property type="entry name" value="Triger factor/SurA peptide-binding domain-like"/>
    <property type="match status" value="1"/>
</dbReference>
<dbReference type="InterPro" id="IPR000297">
    <property type="entry name" value="PPIase_PpiC"/>
</dbReference>
<dbReference type="AlphaFoldDB" id="A0A1F6NWY0"/>